<dbReference type="PROSITE" id="PS00409">
    <property type="entry name" value="PROKAR_NTER_METHYL"/>
    <property type="match status" value="1"/>
</dbReference>
<dbReference type="NCBIfam" id="TIGR02532">
    <property type="entry name" value="IV_pilin_GFxxxE"/>
    <property type="match status" value="1"/>
</dbReference>
<dbReference type="EMBL" id="MHRF01000007">
    <property type="protein sequence ID" value="OHA18236.1"/>
    <property type="molecule type" value="Genomic_DNA"/>
</dbReference>
<dbReference type="AlphaFoldDB" id="A0A1G2M2V4"/>
<evidence type="ECO:0000313" key="1">
    <source>
        <dbReference type="EMBL" id="OHA18236.1"/>
    </source>
</evidence>
<dbReference type="PIRSF" id="PIRSF004525">
    <property type="entry name" value="Pilin_peptidase-dep_B_prd"/>
    <property type="match status" value="1"/>
</dbReference>
<accession>A0A1G2M2V4</accession>
<name>A0A1G2M2V4_9BACT</name>
<protein>
    <recommendedName>
        <fullName evidence="3">Type II secretion system protein J</fullName>
    </recommendedName>
</protein>
<reference evidence="1 2" key="1">
    <citation type="journal article" date="2016" name="Nat. Commun.">
        <title>Thousands of microbial genomes shed light on interconnected biogeochemical processes in an aquifer system.</title>
        <authorList>
            <person name="Anantharaman K."/>
            <person name="Brown C.T."/>
            <person name="Hug L.A."/>
            <person name="Sharon I."/>
            <person name="Castelle C.J."/>
            <person name="Probst A.J."/>
            <person name="Thomas B.C."/>
            <person name="Singh A."/>
            <person name="Wilkins M.J."/>
            <person name="Karaoz U."/>
            <person name="Brodie E.L."/>
            <person name="Williams K.H."/>
            <person name="Hubbard S.S."/>
            <person name="Banfield J.F."/>
        </authorList>
    </citation>
    <scope>NUCLEOTIDE SEQUENCE [LARGE SCALE GENOMIC DNA]</scope>
</reference>
<dbReference type="InterPro" id="IPR012902">
    <property type="entry name" value="N_methyl_site"/>
</dbReference>
<sequence length="208" mass="22901">MKISMPKNKGFSTIEMMVAVALFAMVMLMSAAAMVTLVNANQKARSVKTAVDNLNFVVETISRSLRVGSHYYCQPTTNSSGIVINHNTQNCPIDLNNSNSGGTYMGFSDRNGKLVFYRYNGSCIQRKVTNVDWVSAAPYVDDLNSGYDCITPADITITRFRFYVYNTGIASPKQPFVTLVISGTVGAKQSTQTNFNLMTSVTQRIPQE</sequence>
<dbReference type="Pfam" id="PF07963">
    <property type="entry name" value="N_methyl"/>
    <property type="match status" value="1"/>
</dbReference>
<dbReference type="STRING" id="1802301.A2664_02080"/>
<dbReference type="InterPro" id="IPR016419">
    <property type="entry name" value="Prepilin_Pept-dep_B_prd"/>
</dbReference>
<proteinExistence type="predicted"/>
<evidence type="ECO:0000313" key="2">
    <source>
        <dbReference type="Proteomes" id="UP000178873"/>
    </source>
</evidence>
<comment type="caution">
    <text evidence="1">The sequence shown here is derived from an EMBL/GenBank/DDBJ whole genome shotgun (WGS) entry which is preliminary data.</text>
</comment>
<organism evidence="1 2">
    <name type="scientific">Candidatus Taylorbacteria bacterium RIFCSPHIGHO2_01_FULL_46_22b</name>
    <dbReference type="NCBI Taxonomy" id="1802301"/>
    <lineage>
        <taxon>Bacteria</taxon>
        <taxon>Candidatus Tayloriibacteriota</taxon>
    </lineage>
</organism>
<gene>
    <name evidence="1" type="ORF">A2664_02080</name>
</gene>
<dbReference type="Proteomes" id="UP000178873">
    <property type="component" value="Unassembled WGS sequence"/>
</dbReference>
<evidence type="ECO:0008006" key="3">
    <source>
        <dbReference type="Google" id="ProtNLM"/>
    </source>
</evidence>